<evidence type="ECO:0000313" key="2">
    <source>
        <dbReference type="EMBL" id="KAJ1165288.1"/>
    </source>
</evidence>
<feature type="compositionally biased region" description="Basic residues" evidence="1">
    <location>
        <begin position="1"/>
        <end position="10"/>
    </location>
</feature>
<accession>A0AAV7SMK0</accession>
<comment type="caution">
    <text evidence="2">The sequence shown here is derived from an EMBL/GenBank/DDBJ whole genome shotgun (WGS) entry which is preliminary data.</text>
</comment>
<feature type="compositionally biased region" description="Low complexity" evidence="1">
    <location>
        <begin position="29"/>
        <end position="43"/>
    </location>
</feature>
<sequence length="117" mass="11836">MTAARTHRRQSPPGASGAAGTRRPGSGVPSHAAAGAPSIPPSAERSALGPQAAEQPDFRSPSPSTPPAPLLKGYRRSCSQAFPYNPLTHPCLSGQSPAHRPPSGPSPRSAHAGAAHL</sequence>
<organism evidence="2 3">
    <name type="scientific">Pleurodeles waltl</name>
    <name type="common">Iberian ribbed newt</name>
    <dbReference type="NCBI Taxonomy" id="8319"/>
    <lineage>
        <taxon>Eukaryota</taxon>
        <taxon>Metazoa</taxon>
        <taxon>Chordata</taxon>
        <taxon>Craniata</taxon>
        <taxon>Vertebrata</taxon>
        <taxon>Euteleostomi</taxon>
        <taxon>Amphibia</taxon>
        <taxon>Batrachia</taxon>
        <taxon>Caudata</taxon>
        <taxon>Salamandroidea</taxon>
        <taxon>Salamandridae</taxon>
        <taxon>Pleurodelinae</taxon>
        <taxon>Pleurodeles</taxon>
    </lineage>
</organism>
<keyword evidence="3" id="KW-1185">Reference proteome</keyword>
<feature type="region of interest" description="Disordered" evidence="1">
    <location>
        <begin position="1"/>
        <end position="117"/>
    </location>
</feature>
<evidence type="ECO:0000313" key="3">
    <source>
        <dbReference type="Proteomes" id="UP001066276"/>
    </source>
</evidence>
<dbReference type="Proteomes" id="UP001066276">
    <property type="component" value="Chromosome 4_2"/>
</dbReference>
<evidence type="ECO:0000256" key="1">
    <source>
        <dbReference type="SAM" id="MobiDB-lite"/>
    </source>
</evidence>
<reference evidence="2" key="1">
    <citation type="journal article" date="2022" name="bioRxiv">
        <title>Sequencing and chromosome-scale assembly of the giantPleurodeles waltlgenome.</title>
        <authorList>
            <person name="Brown T."/>
            <person name="Elewa A."/>
            <person name="Iarovenko S."/>
            <person name="Subramanian E."/>
            <person name="Araus A.J."/>
            <person name="Petzold A."/>
            <person name="Susuki M."/>
            <person name="Suzuki K.-i.T."/>
            <person name="Hayashi T."/>
            <person name="Toyoda A."/>
            <person name="Oliveira C."/>
            <person name="Osipova E."/>
            <person name="Leigh N.D."/>
            <person name="Simon A."/>
            <person name="Yun M.H."/>
        </authorList>
    </citation>
    <scope>NUCLEOTIDE SEQUENCE</scope>
    <source>
        <strain evidence="2">20211129_DDA</strain>
        <tissue evidence="2">Liver</tissue>
    </source>
</reference>
<dbReference type="EMBL" id="JANPWB010000008">
    <property type="protein sequence ID" value="KAJ1165288.1"/>
    <property type="molecule type" value="Genomic_DNA"/>
</dbReference>
<dbReference type="AlphaFoldDB" id="A0AAV7SMK0"/>
<name>A0AAV7SMK0_PLEWA</name>
<gene>
    <name evidence="2" type="ORF">NDU88_005716</name>
</gene>
<proteinExistence type="predicted"/>
<protein>
    <submittedName>
        <fullName evidence="2">Uncharacterized protein</fullName>
    </submittedName>
</protein>